<evidence type="ECO:0000256" key="2">
    <source>
        <dbReference type="SAM" id="MobiDB-lite"/>
    </source>
</evidence>
<dbReference type="EMBL" id="UZAF01023042">
    <property type="protein sequence ID" value="VDO88233.1"/>
    <property type="molecule type" value="Genomic_DNA"/>
</dbReference>
<reference evidence="6" key="1">
    <citation type="submission" date="2017-02" db="UniProtKB">
        <authorList>
            <consortium name="WormBaseParasite"/>
        </authorList>
    </citation>
    <scope>IDENTIFICATION</scope>
</reference>
<keyword evidence="3" id="KW-1133">Transmembrane helix</keyword>
<keyword evidence="3" id="KW-0812">Transmembrane</keyword>
<evidence type="ECO:0000256" key="1">
    <source>
        <dbReference type="ARBA" id="ARBA00006803"/>
    </source>
</evidence>
<reference evidence="4 5" key="2">
    <citation type="submission" date="2018-11" db="EMBL/GenBank/DDBJ databases">
        <authorList>
            <consortium name="Pathogen Informatics"/>
        </authorList>
    </citation>
    <scope>NUCLEOTIDE SEQUENCE [LARGE SCALE GENOMIC DNA]</scope>
    <source>
        <strain evidence="4 5">MHpl1</strain>
    </source>
</reference>
<keyword evidence="3" id="KW-0472">Membrane</keyword>
<feature type="transmembrane region" description="Helical" evidence="3">
    <location>
        <begin position="116"/>
        <end position="138"/>
    </location>
</feature>
<gene>
    <name evidence="4" type="ORF">HPLM_LOCUS21161</name>
</gene>
<organism evidence="6">
    <name type="scientific">Haemonchus placei</name>
    <name type="common">Barber's pole worm</name>
    <dbReference type="NCBI Taxonomy" id="6290"/>
    <lineage>
        <taxon>Eukaryota</taxon>
        <taxon>Metazoa</taxon>
        <taxon>Ecdysozoa</taxon>
        <taxon>Nematoda</taxon>
        <taxon>Chromadorea</taxon>
        <taxon>Rhabditida</taxon>
        <taxon>Rhabditina</taxon>
        <taxon>Rhabditomorpha</taxon>
        <taxon>Strongyloidea</taxon>
        <taxon>Trichostrongylidae</taxon>
        <taxon>Haemonchus</taxon>
    </lineage>
</organism>
<dbReference type="AlphaFoldDB" id="A0A0N4X9X7"/>
<dbReference type="OrthoDB" id="5877270at2759"/>
<dbReference type="PANTHER" id="PTHR23128:SF132">
    <property type="entry name" value="SERPENTINE RECEPTOR, CLASS E (EPSILON)-RELATED"/>
    <property type="match status" value="1"/>
</dbReference>
<feature type="transmembrane region" description="Helical" evidence="3">
    <location>
        <begin position="206"/>
        <end position="232"/>
    </location>
</feature>
<comment type="similarity">
    <text evidence="1">Belongs to the nematode receptor-like protein sre family.</text>
</comment>
<evidence type="ECO:0000313" key="4">
    <source>
        <dbReference type="EMBL" id="VDO88233.1"/>
    </source>
</evidence>
<dbReference type="InterPro" id="IPR004151">
    <property type="entry name" value="7TM_GPCR_serpentine_rcpt_Sre"/>
</dbReference>
<accession>A0A0N4X9X7</accession>
<dbReference type="Pfam" id="PF03125">
    <property type="entry name" value="Sre"/>
    <property type="match status" value="1"/>
</dbReference>
<evidence type="ECO:0000313" key="6">
    <source>
        <dbReference type="WBParaSite" id="HPLM_0002117201-mRNA-1"/>
    </source>
</evidence>
<sequence length="314" mass="35648">MTEQLSLPFLTDLPKDGENELSSGNNDIEGGRDQRGYRRMHLIATAVSEASRIFAILYETRIIKRPEDKFDLVVFVSVAVRFASLCSLLTMIPAMITERSFASRFISDYEKLPRCWISFLINGIAIVLFVSYYTLAMLACMSPFFLLVMLLISILIMTLSSVAIIMVYRKDVAILRDLANKTGLSTVTYTLSLKFQLEENVRVIRLLMFLSLGYSAWGFFGCGLFSSAFIFFDATNPLVQLFYALFNNYTALSLAILVWWLLWTIGGLRRALKTRFASCCSILKINIEQPSVVSKENVHRIDDHFNQLQAAWAP</sequence>
<keyword evidence="5" id="KW-1185">Reference proteome</keyword>
<name>A0A0N4X9X7_HAEPC</name>
<evidence type="ECO:0000256" key="3">
    <source>
        <dbReference type="SAM" id="Phobius"/>
    </source>
</evidence>
<dbReference type="PANTHER" id="PTHR23128">
    <property type="entry name" value="SERPENTINE RECEPTOR, CLASS E (EPSILON)-RELATED"/>
    <property type="match status" value="1"/>
</dbReference>
<feature type="transmembrane region" description="Helical" evidence="3">
    <location>
        <begin position="144"/>
        <end position="168"/>
    </location>
</feature>
<protein>
    <submittedName>
        <fullName evidence="6">G protein-coupled receptor</fullName>
    </submittedName>
</protein>
<feature type="transmembrane region" description="Helical" evidence="3">
    <location>
        <begin position="238"/>
        <end position="263"/>
    </location>
</feature>
<dbReference type="GO" id="GO:0007606">
    <property type="term" value="P:sensory perception of chemical stimulus"/>
    <property type="evidence" value="ECO:0007669"/>
    <property type="project" value="InterPro"/>
</dbReference>
<dbReference type="Proteomes" id="UP000268014">
    <property type="component" value="Unassembled WGS sequence"/>
</dbReference>
<feature type="region of interest" description="Disordered" evidence="2">
    <location>
        <begin position="1"/>
        <end position="33"/>
    </location>
</feature>
<feature type="transmembrane region" description="Helical" evidence="3">
    <location>
        <begin position="72"/>
        <end position="96"/>
    </location>
</feature>
<dbReference type="WBParaSite" id="HPLM_0002117201-mRNA-1">
    <property type="protein sequence ID" value="HPLM_0002117201-mRNA-1"/>
    <property type="gene ID" value="HPLM_0002117201"/>
</dbReference>
<proteinExistence type="inferred from homology"/>
<evidence type="ECO:0000313" key="5">
    <source>
        <dbReference type="Proteomes" id="UP000268014"/>
    </source>
</evidence>
<dbReference type="GO" id="GO:0016020">
    <property type="term" value="C:membrane"/>
    <property type="evidence" value="ECO:0007669"/>
    <property type="project" value="InterPro"/>
</dbReference>
<dbReference type="OMA" id="QFNERAF"/>